<dbReference type="GO" id="GO:0019478">
    <property type="term" value="P:D-amino acid catabolic process"/>
    <property type="evidence" value="ECO:0007669"/>
    <property type="project" value="UniProtKB-UniRule"/>
</dbReference>
<dbReference type="AlphaFoldDB" id="A0A7V3PSD2"/>
<dbReference type="EC" id="3.1.1.96" evidence="2"/>
<dbReference type="HAMAP" id="MF_00518">
    <property type="entry name" value="Deacylase_Dtd"/>
    <property type="match status" value="1"/>
</dbReference>
<keyword evidence="2" id="KW-0820">tRNA-binding</keyword>
<dbReference type="GO" id="GO:0106026">
    <property type="term" value="F:Gly-tRNA(Ala) deacylase activity"/>
    <property type="evidence" value="ECO:0007669"/>
    <property type="project" value="UniProtKB-UniRule"/>
</dbReference>
<dbReference type="Pfam" id="PF02580">
    <property type="entry name" value="Tyr_Deacylase"/>
    <property type="match status" value="1"/>
</dbReference>
<comment type="domain">
    <text evidence="2">A Gly-cisPro motif from one monomer fits into the active site of the other monomer to allow specific chiral rejection of L-amino acids.</text>
</comment>
<comment type="function">
    <text evidence="2">An aminoacyl-tRNA editing enzyme that deacylates mischarged D-aminoacyl-tRNAs. Also deacylates mischarged glycyl-tRNA(Ala), protecting cells against glycine mischarging by AlaRS. Acts via tRNA-based rather than protein-based catalysis; rejects L-amino acids rather than detecting D-amino acids in the active site. By recycling D-aminoacyl-tRNA to D-amino acids and free tRNA molecules, this enzyme counteracts the toxicity associated with the formation of D-aminoacyl-tRNA entities in vivo and helps enforce protein L-homochirality.</text>
</comment>
<comment type="catalytic activity">
    <reaction evidence="2">
        <text>glycyl-tRNA(Ala) + H2O = tRNA(Ala) + glycine + H(+)</text>
        <dbReference type="Rhea" id="RHEA:53744"/>
        <dbReference type="Rhea" id="RHEA-COMP:9657"/>
        <dbReference type="Rhea" id="RHEA-COMP:13640"/>
        <dbReference type="ChEBI" id="CHEBI:15377"/>
        <dbReference type="ChEBI" id="CHEBI:15378"/>
        <dbReference type="ChEBI" id="CHEBI:57305"/>
        <dbReference type="ChEBI" id="CHEBI:78442"/>
        <dbReference type="ChEBI" id="CHEBI:78522"/>
    </reaction>
</comment>
<protein>
    <recommendedName>
        <fullName evidence="2">D-aminoacyl-tRNA deacylase</fullName>
        <shortName evidence="2">DTD</shortName>
        <ecNumber evidence="2">3.1.1.96</ecNumber>
    </recommendedName>
    <alternativeName>
        <fullName evidence="2">Gly-tRNA(Ala) deacylase</fullName>
        <ecNumber evidence="2">3.1.1.-</ecNumber>
    </alternativeName>
</protein>
<dbReference type="SUPFAM" id="SSF69500">
    <property type="entry name" value="DTD-like"/>
    <property type="match status" value="1"/>
</dbReference>
<comment type="subcellular location">
    <subcellularLocation>
        <location evidence="2">Cytoplasm</location>
    </subcellularLocation>
</comment>
<gene>
    <name evidence="2" type="primary">dtd</name>
    <name evidence="3" type="ORF">ENX16_00020</name>
</gene>
<evidence type="ECO:0000256" key="1">
    <source>
        <dbReference type="ARBA" id="ARBA00009673"/>
    </source>
</evidence>
<evidence type="ECO:0000313" key="3">
    <source>
        <dbReference type="EMBL" id="HGD12462.1"/>
    </source>
</evidence>
<reference evidence="3" key="1">
    <citation type="journal article" date="2020" name="mSystems">
        <title>Genome- and Community-Level Interaction Insights into Carbon Utilization and Element Cycling Functions of Hydrothermarchaeota in Hydrothermal Sediment.</title>
        <authorList>
            <person name="Zhou Z."/>
            <person name="Liu Y."/>
            <person name="Xu W."/>
            <person name="Pan J."/>
            <person name="Luo Z.H."/>
            <person name="Li M."/>
        </authorList>
    </citation>
    <scope>NUCLEOTIDE SEQUENCE [LARGE SCALE GENOMIC DNA]</scope>
    <source>
        <strain evidence="3">SpSt-914</strain>
    </source>
</reference>
<dbReference type="InterPro" id="IPR003732">
    <property type="entry name" value="Daa-tRNA_deacyls_DTD"/>
</dbReference>
<dbReference type="Gene3D" id="3.50.80.10">
    <property type="entry name" value="D-tyrosyl-tRNA(Tyr) deacylase"/>
    <property type="match status" value="1"/>
</dbReference>
<proteinExistence type="inferred from homology"/>
<dbReference type="GO" id="GO:0051500">
    <property type="term" value="F:D-tyrosyl-tRNA(Tyr) deacylase activity"/>
    <property type="evidence" value="ECO:0007669"/>
    <property type="project" value="TreeGrafter"/>
</dbReference>
<feature type="short sequence motif" description="Gly-cisPro motif, important for rejection of L-amino acids" evidence="2">
    <location>
        <begin position="137"/>
        <end position="138"/>
    </location>
</feature>
<keyword evidence="2 3" id="KW-0378">Hydrolase</keyword>
<sequence>MKALLQRVTHARVLIENERVGEIGTGLVVLLGIGKQDDEIKAQRLASKVARLRIFDDEAGKMNRALLDIRGAVLVVSQFTLYADTEHGLRPSFSNACEPERAEVLYHRFIDELRYIGVHVETGKFGARMAVELVNNGPVTIMLEE</sequence>
<accession>A0A7V3PSD2</accession>
<comment type="catalytic activity">
    <reaction evidence="2">
        <text>a D-aminoacyl-tRNA + H2O = a tRNA + a D-alpha-amino acid + H(+)</text>
        <dbReference type="Rhea" id="RHEA:13953"/>
        <dbReference type="Rhea" id="RHEA-COMP:10123"/>
        <dbReference type="Rhea" id="RHEA-COMP:10124"/>
        <dbReference type="ChEBI" id="CHEBI:15377"/>
        <dbReference type="ChEBI" id="CHEBI:15378"/>
        <dbReference type="ChEBI" id="CHEBI:59871"/>
        <dbReference type="ChEBI" id="CHEBI:78442"/>
        <dbReference type="ChEBI" id="CHEBI:79333"/>
        <dbReference type="EC" id="3.1.1.96"/>
    </reaction>
</comment>
<dbReference type="GO" id="GO:0005737">
    <property type="term" value="C:cytoplasm"/>
    <property type="evidence" value="ECO:0007669"/>
    <property type="project" value="UniProtKB-SubCell"/>
</dbReference>
<dbReference type="EC" id="3.1.1.-" evidence="2"/>
<dbReference type="InterPro" id="IPR023509">
    <property type="entry name" value="DTD-like_sf"/>
</dbReference>
<keyword evidence="2" id="KW-0694">RNA-binding</keyword>
<dbReference type="GO" id="GO:0043908">
    <property type="term" value="F:Ser(Gly)-tRNA(Ala) hydrolase activity"/>
    <property type="evidence" value="ECO:0007669"/>
    <property type="project" value="UniProtKB-UniRule"/>
</dbReference>
<comment type="similarity">
    <text evidence="1 2">Belongs to the DTD family.</text>
</comment>
<evidence type="ECO:0000256" key="2">
    <source>
        <dbReference type="HAMAP-Rule" id="MF_00518"/>
    </source>
</evidence>
<dbReference type="EMBL" id="DTMZ01000001">
    <property type="protein sequence ID" value="HGD12462.1"/>
    <property type="molecule type" value="Genomic_DNA"/>
</dbReference>
<comment type="subunit">
    <text evidence="2">Homodimer.</text>
</comment>
<dbReference type="FunFam" id="3.50.80.10:FF:000001">
    <property type="entry name" value="D-aminoacyl-tRNA deacylase"/>
    <property type="match status" value="1"/>
</dbReference>
<organism evidence="3">
    <name type="scientific">candidate division WOR-3 bacterium</name>
    <dbReference type="NCBI Taxonomy" id="2052148"/>
    <lineage>
        <taxon>Bacteria</taxon>
        <taxon>Bacteria division WOR-3</taxon>
    </lineage>
</organism>
<dbReference type="PANTHER" id="PTHR10472">
    <property type="entry name" value="D-TYROSYL-TRNA TYR DEACYLASE"/>
    <property type="match status" value="1"/>
</dbReference>
<comment type="caution">
    <text evidence="3">The sequence shown here is derived from an EMBL/GenBank/DDBJ whole genome shotgun (WGS) entry which is preliminary data.</text>
</comment>
<name>A0A7V3PSD2_UNCW3</name>
<dbReference type="PANTHER" id="PTHR10472:SF5">
    <property type="entry name" value="D-AMINOACYL-TRNA DEACYLASE 1"/>
    <property type="match status" value="1"/>
</dbReference>
<dbReference type="GO" id="GO:0000049">
    <property type="term" value="F:tRNA binding"/>
    <property type="evidence" value="ECO:0007669"/>
    <property type="project" value="UniProtKB-UniRule"/>
</dbReference>
<dbReference type="NCBIfam" id="TIGR00256">
    <property type="entry name" value="D-aminoacyl-tRNA deacylase"/>
    <property type="match status" value="1"/>
</dbReference>
<keyword evidence="2" id="KW-0963">Cytoplasm</keyword>